<name>A0AAX4J118_9PEZI</name>
<evidence type="ECO:0000313" key="2">
    <source>
        <dbReference type="EMBL" id="WQF89249.1"/>
    </source>
</evidence>
<reference evidence="3" key="1">
    <citation type="journal article" date="2023" name="bioRxiv">
        <title>Complete genome of the Medicago anthracnose fungus, Colletotrichum destructivum, reveals a mini-chromosome-like region within a core chromosome.</title>
        <authorList>
            <person name="Lapalu N."/>
            <person name="Simon A."/>
            <person name="Lu A."/>
            <person name="Plaumann P.-L."/>
            <person name="Amselem J."/>
            <person name="Pigne S."/>
            <person name="Auger A."/>
            <person name="Koch C."/>
            <person name="Dallery J.-F."/>
            <person name="O'Connell R.J."/>
        </authorList>
    </citation>
    <scope>NUCLEOTIDE SEQUENCE [LARGE SCALE GENOMIC DNA]</scope>
    <source>
        <strain evidence="3">CBS 520.97</strain>
    </source>
</reference>
<feature type="chain" id="PRO_5043545244" evidence="1">
    <location>
        <begin position="19"/>
        <end position="128"/>
    </location>
</feature>
<sequence>MHLSTIHLLAMSFAGVCSQEFVPCVEGTPNGDSITGFQFVGACSRWAWIAGSDYDIDVSIQSDCSLRQNWPNNQAISLVCIQVSPDPSAPGAVPTKCFWAPDSFTTNTACQLPDSYCNGIVSVLGWPR</sequence>
<proteinExistence type="predicted"/>
<feature type="signal peptide" evidence="1">
    <location>
        <begin position="1"/>
        <end position="18"/>
    </location>
</feature>
<protein>
    <submittedName>
        <fullName evidence="2">Uncharacterized protein</fullName>
    </submittedName>
</protein>
<dbReference type="EMBL" id="CP137314">
    <property type="protein sequence ID" value="WQF89249.1"/>
    <property type="molecule type" value="Genomic_DNA"/>
</dbReference>
<accession>A0AAX4J118</accession>
<evidence type="ECO:0000256" key="1">
    <source>
        <dbReference type="SAM" id="SignalP"/>
    </source>
</evidence>
<dbReference type="Proteomes" id="UP001322277">
    <property type="component" value="Chromosome 10"/>
</dbReference>
<dbReference type="RefSeq" id="XP_062786470.1">
    <property type="nucleotide sequence ID" value="XM_062930419.1"/>
</dbReference>
<keyword evidence="3" id="KW-1185">Reference proteome</keyword>
<dbReference type="KEGG" id="cdet:87950763"/>
<evidence type="ECO:0000313" key="3">
    <source>
        <dbReference type="Proteomes" id="UP001322277"/>
    </source>
</evidence>
<keyword evidence="1" id="KW-0732">Signal</keyword>
<dbReference type="GeneID" id="87950763"/>
<organism evidence="2 3">
    <name type="scientific">Colletotrichum destructivum</name>
    <dbReference type="NCBI Taxonomy" id="34406"/>
    <lineage>
        <taxon>Eukaryota</taxon>
        <taxon>Fungi</taxon>
        <taxon>Dikarya</taxon>
        <taxon>Ascomycota</taxon>
        <taxon>Pezizomycotina</taxon>
        <taxon>Sordariomycetes</taxon>
        <taxon>Hypocreomycetidae</taxon>
        <taxon>Glomerellales</taxon>
        <taxon>Glomerellaceae</taxon>
        <taxon>Colletotrichum</taxon>
        <taxon>Colletotrichum destructivum species complex</taxon>
    </lineage>
</organism>
<dbReference type="AlphaFoldDB" id="A0AAX4J118"/>
<gene>
    <name evidence="2" type="ORF">CDEST_14263</name>
</gene>